<sequence length="568" mass="66434">MILLTTKLDTNFNTGGDVLYLGEWAKVKIDSTSATVPYHWNDRKKMEVDFIYLEELAERLIISLSSSLNELHSVDISSYDWQKLLGLWLNYFLASTFDRYEMMRYAVNNYNIEIFNFDIPLAQVIPSATNDFVALCTNDLWNSFVFSYFFQILTGKIGIEKSIPIGVKSKEKKNLKSILFKIPRFILGRISNFLFSNFQNHYLELGFPKSLINFLNFSARGYSIPIKKTNDSDSQFDLSRRKWELKNFECMNDFESYLVGLLPKHIPMFFVEEFKVNNKAITSYAEKLPRRNVFTSTHHLGNDIFNLFLVKSKSKLFSIQHGGEASWAFNGTYSYQRKVSDFHLIWGQSEDERTKTIGITKTFGKRPYRYINQRTAFMVCLDMPRYVYDIRSMPLSSQILDYYRNQKLFYSNLSPELQLKFKVKLYPVDYGWVSEHNLRNVFPESVREDSNNLIDSLYKHKLFIGTYNATTYLEALAINIPTILFWDKSVWTLNKESMPYFNLLEEAGIFYESPIAAAKAVEGIWDDVSGWWNSPKVKSAIEIFKDKFVRPVNNPHKVFRDAVQHLKV</sequence>
<dbReference type="EMBL" id="RQFU01000026">
    <property type="protein sequence ID" value="TGL16964.1"/>
    <property type="molecule type" value="Genomic_DNA"/>
</dbReference>
<accession>A0ABY2LZY2</accession>
<evidence type="ECO:0000313" key="2">
    <source>
        <dbReference type="Proteomes" id="UP000298200"/>
    </source>
</evidence>
<dbReference type="Proteomes" id="UP000298200">
    <property type="component" value="Unassembled WGS sequence"/>
</dbReference>
<dbReference type="InterPro" id="IPR027603">
    <property type="entry name" value="LIC12162"/>
</dbReference>
<proteinExistence type="predicted"/>
<reference evidence="2" key="1">
    <citation type="journal article" date="2019" name="PLoS Negl. Trop. Dis.">
        <title>Revisiting the worldwide diversity of Leptospira species in the environment.</title>
        <authorList>
            <person name="Vincent A.T."/>
            <person name="Schiettekatte O."/>
            <person name="Bourhy P."/>
            <person name="Veyrier F.J."/>
            <person name="Picardeau M."/>
        </authorList>
    </citation>
    <scope>NUCLEOTIDE SEQUENCE [LARGE SCALE GENOMIC DNA]</scope>
    <source>
        <strain evidence="2">201800272</strain>
    </source>
</reference>
<name>A0ABY2LZY2_9LEPT</name>
<dbReference type="RefSeq" id="WP_135637367.1">
    <property type="nucleotide sequence ID" value="NZ_RQFU01000026.1"/>
</dbReference>
<organism evidence="1 2">
    <name type="scientific">Leptospira yanagawae</name>
    <dbReference type="NCBI Taxonomy" id="293069"/>
    <lineage>
        <taxon>Bacteria</taxon>
        <taxon>Pseudomonadati</taxon>
        <taxon>Spirochaetota</taxon>
        <taxon>Spirochaetia</taxon>
        <taxon>Leptospirales</taxon>
        <taxon>Leptospiraceae</taxon>
        <taxon>Leptospira</taxon>
    </lineage>
</organism>
<protein>
    <recommendedName>
        <fullName evidence="3">Transferase</fullName>
    </recommendedName>
</protein>
<evidence type="ECO:0000313" key="1">
    <source>
        <dbReference type="EMBL" id="TGL16964.1"/>
    </source>
</evidence>
<keyword evidence="2" id="KW-1185">Reference proteome</keyword>
<gene>
    <name evidence="1" type="ORF">EHQ46_17195</name>
</gene>
<evidence type="ECO:0008006" key="3">
    <source>
        <dbReference type="Google" id="ProtNLM"/>
    </source>
</evidence>
<comment type="caution">
    <text evidence="1">The sequence shown here is derived from an EMBL/GenBank/DDBJ whole genome shotgun (WGS) entry which is preliminary data.</text>
</comment>
<dbReference type="NCBIfam" id="TIGR04331">
    <property type="entry name" value="o_ant_LIC12162"/>
    <property type="match status" value="1"/>
</dbReference>